<dbReference type="InterPro" id="IPR041307">
    <property type="entry name" value="WcbI"/>
</dbReference>
<comment type="caution">
    <text evidence="3">The sequence shown here is derived from an EMBL/GenBank/DDBJ whole genome shotgun (WGS) entry which is preliminary data.</text>
</comment>
<dbReference type="Pfam" id="PF18588">
    <property type="entry name" value="WcbI"/>
    <property type="match status" value="1"/>
</dbReference>
<name>A0A3S2Y659_9PROT</name>
<evidence type="ECO:0008006" key="5">
    <source>
        <dbReference type="Google" id="ProtNLM"/>
    </source>
</evidence>
<dbReference type="AlphaFoldDB" id="A0A3S2Y659"/>
<dbReference type="Pfam" id="PF08885">
    <property type="entry name" value="GSCFA"/>
    <property type="match status" value="1"/>
</dbReference>
<feature type="domain" description="Polysaccharide biosynthesis enzyme WcbI" evidence="2">
    <location>
        <begin position="137"/>
        <end position="333"/>
    </location>
</feature>
<gene>
    <name evidence="3" type="ORF">EOI86_09415</name>
</gene>
<feature type="domain" description="GSCFA" evidence="1">
    <location>
        <begin position="484"/>
        <end position="758"/>
    </location>
</feature>
<dbReference type="Proteomes" id="UP000287447">
    <property type="component" value="Unassembled WGS sequence"/>
</dbReference>
<accession>A0A3S2Y659</accession>
<dbReference type="Gene3D" id="3.40.50.12080">
    <property type="match status" value="1"/>
</dbReference>
<evidence type="ECO:0000313" key="3">
    <source>
        <dbReference type="EMBL" id="RVU39435.1"/>
    </source>
</evidence>
<sequence>MRSGAHVSIENFVLESSIKLAEEGKAEAALTLVHLAKKKEPLSRVIWEIGVKLNVEAKKFDLALFDIEYVRSNAQIFDLDINAPSVFSDEAVEEIQALREQYETERLRQKAVQDLMAGSMFLRFGENKSMADFQRNIVFIGNCQAIALARLTGHLWKIGRTSGLQLADYVPYDQVLPVILEDCGTIYIQDHIGDEVRASIEKNRHPDSKLLTFPNIFFKAYMPDVLMGDIDGKQLLSPLRDMNSSIVLYAWVNGLDVEQTASLFSRETYETLGWYRYWEAGKKFLEAQGTAIGLPLGDLFQRWVKKGRFVHDPLHPKLFALVDVARALAERDGIVFQDIHLRIPSPEMFEPFFNPNKWPIYPGFGGPSGGGIRLEFVSGEQSYPSVLNLRQFIEHSFKRYDADGHSKEACQALLPPEFDLLSARLSRKTAGVVADETQSGSGKRVTPYDDCRNNQFWRRSFPINEGSWFRPLSRSDLRVHKTTRIATAGSCFAQHISRYLKAHGYNFYVSESAPENLSEEQQRHAQYGVFSARFGNIYTARQLAQLFNRAYGKFQPVDDCWTKDGGADGGPVVDPFRPTVEPDGFGSAAKMLADRQRHLAAVRDLFEQSDILIFTLGLTEAWRSRQDGAVYPLAPGVAGGRFDAEQHEFVNFTYPEVVDDLNGFLAGLKTVNDRAQVILTVSPVPLIATYENQHVLLSTTYSKSVLRAAAEDISSAHENVSYFPSYEIITGAYNKGAYFDDDLRTVTDAGVDHVMRVFRDFVGMDEGEKVDQQDDDFTDLMSRFQRESAVICDEEEIDSRLA</sequence>
<dbReference type="EMBL" id="SADE01000001">
    <property type="protein sequence ID" value="RVU39435.1"/>
    <property type="molecule type" value="Genomic_DNA"/>
</dbReference>
<evidence type="ECO:0000259" key="1">
    <source>
        <dbReference type="Pfam" id="PF08885"/>
    </source>
</evidence>
<organism evidence="3 4">
    <name type="scientific">Hwanghaeella grinnelliae</name>
    <dbReference type="NCBI Taxonomy" id="2500179"/>
    <lineage>
        <taxon>Bacteria</taxon>
        <taxon>Pseudomonadati</taxon>
        <taxon>Pseudomonadota</taxon>
        <taxon>Alphaproteobacteria</taxon>
        <taxon>Rhodospirillales</taxon>
        <taxon>Rhodospirillaceae</taxon>
        <taxon>Hwanghaeella</taxon>
    </lineage>
</organism>
<evidence type="ECO:0000259" key="2">
    <source>
        <dbReference type="Pfam" id="PF18588"/>
    </source>
</evidence>
<protein>
    <recommendedName>
        <fullName evidence="5">GSCFA domain-containing protein</fullName>
    </recommendedName>
</protein>
<proteinExistence type="predicted"/>
<keyword evidence="4" id="KW-1185">Reference proteome</keyword>
<dbReference type="InterPro" id="IPR014982">
    <property type="entry name" value="GSCFA"/>
</dbReference>
<evidence type="ECO:0000313" key="4">
    <source>
        <dbReference type="Proteomes" id="UP000287447"/>
    </source>
</evidence>
<reference evidence="4" key="1">
    <citation type="submission" date="2019-01" db="EMBL/GenBank/DDBJ databases">
        <title>Gri0909 isolated from a small marine red alga.</title>
        <authorList>
            <person name="Kim J."/>
            <person name="Jeong S.E."/>
            <person name="Jeon C.O."/>
        </authorList>
    </citation>
    <scope>NUCLEOTIDE SEQUENCE [LARGE SCALE GENOMIC DNA]</scope>
    <source>
        <strain evidence="4">Gri0909</strain>
    </source>
</reference>